<evidence type="ECO:0000313" key="1">
    <source>
        <dbReference type="EMBL" id="CAB4875719.1"/>
    </source>
</evidence>
<protein>
    <submittedName>
        <fullName evidence="1">Unannotated protein</fullName>
    </submittedName>
</protein>
<reference evidence="1" key="1">
    <citation type="submission" date="2020-05" db="EMBL/GenBank/DDBJ databases">
        <authorList>
            <person name="Chiriac C."/>
            <person name="Salcher M."/>
            <person name="Ghai R."/>
            <person name="Kavagutti S V."/>
        </authorList>
    </citation>
    <scope>NUCLEOTIDE SEQUENCE</scope>
</reference>
<organism evidence="1">
    <name type="scientific">freshwater metagenome</name>
    <dbReference type="NCBI Taxonomy" id="449393"/>
    <lineage>
        <taxon>unclassified sequences</taxon>
        <taxon>metagenomes</taxon>
        <taxon>ecological metagenomes</taxon>
    </lineage>
</organism>
<name>A0A6J7E5C9_9ZZZZ</name>
<sequence>MLRRREKLLPPILGAAEDARPGAWRCGDGCGHFVSVYSLILFVKASTLAAPGIGAAAGPAYTGAR</sequence>
<accession>A0A6J7E5C9</accession>
<proteinExistence type="predicted"/>
<dbReference type="AlphaFoldDB" id="A0A6J7E5C9"/>
<dbReference type="EMBL" id="CAFBLQ010000101">
    <property type="protein sequence ID" value="CAB4875719.1"/>
    <property type="molecule type" value="Genomic_DNA"/>
</dbReference>
<gene>
    <name evidence="1" type="ORF">UFOPK3423_00993</name>
</gene>